<feature type="compositionally biased region" description="Basic and acidic residues" evidence="1">
    <location>
        <begin position="1576"/>
        <end position="1590"/>
    </location>
</feature>
<feature type="compositionally biased region" description="Basic and acidic residues" evidence="1">
    <location>
        <begin position="481"/>
        <end position="493"/>
    </location>
</feature>
<feature type="compositionally biased region" description="Basic and acidic residues" evidence="1">
    <location>
        <begin position="1064"/>
        <end position="1077"/>
    </location>
</feature>
<dbReference type="Pfam" id="PF14661">
    <property type="entry name" value="HAUS6_N"/>
    <property type="match status" value="1"/>
</dbReference>
<feature type="compositionally biased region" description="Pro residues" evidence="1">
    <location>
        <begin position="1250"/>
        <end position="1267"/>
    </location>
</feature>
<evidence type="ECO:0000313" key="4">
    <source>
        <dbReference type="Proteomes" id="UP000807716"/>
    </source>
</evidence>
<feature type="region of interest" description="Disordered" evidence="1">
    <location>
        <begin position="1"/>
        <end position="33"/>
    </location>
</feature>
<feature type="region of interest" description="Disordered" evidence="1">
    <location>
        <begin position="1123"/>
        <end position="1291"/>
    </location>
</feature>
<feature type="compositionally biased region" description="Pro residues" evidence="1">
    <location>
        <begin position="974"/>
        <end position="984"/>
    </location>
</feature>
<feature type="compositionally biased region" description="Gly residues" evidence="1">
    <location>
        <begin position="1530"/>
        <end position="1542"/>
    </location>
</feature>
<feature type="compositionally biased region" description="Low complexity" evidence="1">
    <location>
        <begin position="1154"/>
        <end position="1175"/>
    </location>
</feature>
<feature type="region of interest" description="Disordered" evidence="1">
    <location>
        <begin position="473"/>
        <end position="493"/>
    </location>
</feature>
<feature type="compositionally biased region" description="Polar residues" evidence="1">
    <location>
        <begin position="1331"/>
        <end position="1347"/>
    </location>
</feature>
<gene>
    <name evidence="3" type="ORF">DFQ27_004773</name>
</gene>
<feature type="domain" description="HAUS augmin-like complex subunit 6 N-terminal" evidence="2">
    <location>
        <begin position="182"/>
        <end position="255"/>
    </location>
</feature>
<dbReference type="PANTHER" id="PTHR16151">
    <property type="entry name" value="HAUS AUGMIN-LIKE COMPLEX SUBUNIT 6"/>
    <property type="match status" value="1"/>
</dbReference>
<feature type="region of interest" description="Disordered" evidence="1">
    <location>
        <begin position="1019"/>
        <end position="1086"/>
    </location>
</feature>
<feature type="region of interest" description="Disordered" evidence="1">
    <location>
        <begin position="49"/>
        <end position="85"/>
    </location>
</feature>
<organism evidence="3 4">
    <name type="scientific">Actinomortierella ambigua</name>
    <dbReference type="NCBI Taxonomy" id="1343610"/>
    <lineage>
        <taxon>Eukaryota</taxon>
        <taxon>Fungi</taxon>
        <taxon>Fungi incertae sedis</taxon>
        <taxon>Mucoromycota</taxon>
        <taxon>Mortierellomycotina</taxon>
        <taxon>Mortierellomycetes</taxon>
        <taxon>Mortierellales</taxon>
        <taxon>Mortierellaceae</taxon>
        <taxon>Actinomortierella</taxon>
    </lineage>
</organism>
<evidence type="ECO:0000256" key="1">
    <source>
        <dbReference type="SAM" id="MobiDB-lite"/>
    </source>
</evidence>
<feature type="compositionally biased region" description="Polar residues" evidence="1">
    <location>
        <begin position="1502"/>
        <end position="1520"/>
    </location>
</feature>
<feature type="region of interest" description="Disordered" evidence="1">
    <location>
        <begin position="1305"/>
        <end position="1562"/>
    </location>
</feature>
<feature type="compositionally biased region" description="Low complexity" evidence="1">
    <location>
        <begin position="53"/>
        <end position="67"/>
    </location>
</feature>
<keyword evidence="4" id="KW-1185">Reference proteome</keyword>
<evidence type="ECO:0000313" key="3">
    <source>
        <dbReference type="EMBL" id="KAG0258172.1"/>
    </source>
</evidence>
<feature type="compositionally biased region" description="Polar residues" evidence="1">
    <location>
        <begin position="269"/>
        <end position="279"/>
    </location>
</feature>
<dbReference type="GO" id="GO:0070652">
    <property type="term" value="C:HAUS complex"/>
    <property type="evidence" value="ECO:0007669"/>
    <property type="project" value="InterPro"/>
</dbReference>
<feature type="region of interest" description="Disordered" evidence="1">
    <location>
        <begin position="1574"/>
        <end position="1673"/>
    </location>
</feature>
<comment type="caution">
    <text evidence="3">The sequence shown here is derived from an EMBL/GenBank/DDBJ whole genome shotgun (WGS) entry which is preliminary data.</text>
</comment>
<feature type="compositionally biased region" description="Acidic residues" evidence="1">
    <location>
        <begin position="1610"/>
        <end position="1619"/>
    </location>
</feature>
<feature type="compositionally biased region" description="Acidic residues" evidence="1">
    <location>
        <begin position="1389"/>
        <end position="1406"/>
    </location>
</feature>
<dbReference type="InterPro" id="IPR028163">
    <property type="entry name" value="HAUS_6_N"/>
</dbReference>
<name>A0A9P6Q2Y5_9FUNG</name>
<dbReference type="EMBL" id="JAAAJB010000334">
    <property type="protein sequence ID" value="KAG0258172.1"/>
    <property type="molecule type" value="Genomic_DNA"/>
</dbReference>
<proteinExistence type="predicted"/>
<protein>
    <recommendedName>
        <fullName evidence="2">HAUS augmin-like complex subunit 6 N-terminal domain-containing protein</fullName>
    </recommendedName>
</protein>
<feature type="region of interest" description="Disordered" evidence="1">
    <location>
        <begin position="267"/>
        <end position="299"/>
    </location>
</feature>
<feature type="compositionally biased region" description="Polar residues" evidence="1">
    <location>
        <begin position="1450"/>
        <end position="1465"/>
    </location>
</feature>
<feature type="compositionally biased region" description="Low complexity" evidence="1">
    <location>
        <begin position="280"/>
        <end position="299"/>
    </location>
</feature>
<feature type="compositionally biased region" description="Polar residues" evidence="1">
    <location>
        <begin position="762"/>
        <end position="776"/>
    </location>
</feature>
<reference evidence="3" key="1">
    <citation type="journal article" date="2020" name="Fungal Divers.">
        <title>Resolving the Mortierellaceae phylogeny through synthesis of multi-gene phylogenetics and phylogenomics.</title>
        <authorList>
            <person name="Vandepol N."/>
            <person name="Liber J."/>
            <person name="Desiro A."/>
            <person name="Na H."/>
            <person name="Kennedy M."/>
            <person name="Barry K."/>
            <person name="Grigoriev I.V."/>
            <person name="Miller A.N."/>
            <person name="O'Donnell K."/>
            <person name="Stajich J.E."/>
            <person name="Bonito G."/>
        </authorList>
    </citation>
    <scope>NUCLEOTIDE SEQUENCE</scope>
    <source>
        <strain evidence="3">BC1065</strain>
    </source>
</reference>
<feature type="region of interest" description="Disordered" evidence="1">
    <location>
        <begin position="760"/>
        <end position="813"/>
    </location>
</feature>
<feature type="compositionally biased region" description="Low complexity" evidence="1">
    <location>
        <begin position="1197"/>
        <end position="1227"/>
    </location>
</feature>
<sequence>MLRHHHHHPTTPQDHGSAYLNSNHHIAHNAGGNRQGLTMADLLYPRRPATVTSQPSSSSSSSFTGSSKPGHGGGTPAPPLMSKMASTERVRSTFFTNLILLGIDSYGDSSSLVTPDQPPLSSSGSIVIQPFQHPQSVDHVTIDPTFSTAALGGANTTVGGGRRHPNPHPHPHPSLLGMSTATPKARPLTVSRDMFARSNQSTKALEFVLWFLLDKLDPLQCRERCKGCWPIMDRHDAREFRNVVFKWLDELRKEGCFAVGHGGVGSGGLNSPTLQQHKQPSASTTSAPPAPSSSSSTIATTTATSFSSSSSSVVPGVLTVRPTNENTELGGSTFANASGLLWSRLCINGMDVMATIRRSYLDESTGERIEQIILVLSTFVLWVNLQRQFEKNQPASTTTATTTTTASTSSTWSSKRTMDLLTAHPTSKAELDTMGRQLQQEEHDAEVLFGLDLTGSSKANDSLEELRSLKKTLDRRRREAKSREECHQKERELSRRPFRRLLDSLPSTEVASAGSFRPLDRGARTEDDFKLLLGLGSGNGNREEEATSPVRQHRMLESMQEAVDSRIQQRTPARLSQLLDGQSEQDLKSAFTIRTHRPLPAMSMAHAKSGVRSTPSVWTDPRVTMTAMRGDIQGRTETKTTTATTTTTATHTTKSIMGSLFARSTAPSNMTSQTLGARPVAADLVVAHHNIPAMGREEARRETTTPYGVQRGGTLVESTALAQTSFAPRWSLSRKRQQSSLSPVRPLLVGKQDGVEDDAEISQGQMASPSKKTPTLVSEPGFADQDVFGTPKKRRRTGMGLSSHIPEGPVPGSVRLEDPSTVAMVVGSKAGVGAGARTVSSAQDEVVHTQPPTIEEGVSDPMAVALAKSPIRHRGGRGSSYTVPSSQLLTLDDLRAPTPKVRRTKDGTGGGGGRSMPLMLLHTPQQRKLFGMVTPLGSKDDRHDRSSSPMSPVRPLLFSPKSPAAEVVSLAPAPTSPAPVPASPPTQHGKASAAALFSKGSKRPEFGASVFARFQPSFRGSQASRPSFGKAQEGLQGLDRPSEQQQRSTAAAAAAAAAIGVPLEGERGGEREGEQEQFRTTATTKRAVPSSILDRLYASSSKSDSAKSVLLGSMSAELGRVLPVAVQPQQQQQKQPPLPRMASSQFEPMERMRAAAPAAGPSSSSWPSSSSSVSARQHRQQQQRDGSHVHRGSVAGPWSTSSSSLSSLSPSPSSSSSMSFSSLASGSTMGPPALPGIGSSGASSRRRQPPRPAPPPSSNPWGRPPSWKPSSPRMIEMDKQRRAEKAKRRAAREVAMAALSMELSSSRIGTTAAAATSGPRAPLPLPMAMRSTPTPMTTTVAMSSGGSMYQEMVVPLNDAEEDGSQEAVEEVGEEEEEKEEGEGRRGTVDDDDSGGDEAERDQDMDESSPSPVSPLRFSSPFRPLGESTFQKDTGHSSSSLSSSRMFSRSTNASTTLVPPSGTSFFQRARKLSMSASVSKPIQGRETAPPPSRPRPLPPAQPFMNSTGHSQRRLSTASQASYRFAEPEQARGGGGGGGGGSGMFSGTSAMATAAEDEEADEPTIYNLALQNIFGSSGDRHQQSSGVRDEKSSLSSWNHRSKAAYAEGFEAAQEEEEEEDNLGGSLSLFDLVNGSDQPWSYNSDDDEVADRANSTQTHGLLHEPMPGSLDPDEVL</sequence>
<accession>A0A9P6Q2Y5</accession>
<feature type="region of interest" description="Disordered" evidence="1">
    <location>
        <begin position="392"/>
        <end position="412"/>
    </location>
</feature>
<feature type="compositionally biased region" description="Low complexity" evidence="1">
    <location>
        <begin position="1436"/>
        <end position="1449"/>
    </location>
</feature>
<feature type="compositionally biased region" description="Low complexity" evidence="1">
    <location>
        <begin position="395"/>
        <end position="412"/>
    </location>
</feature>
<feature type="compositionally biased region" description="Pro residues" evidence="1">
    <location>
        <begin position="1487"/>
        <end position="1500"/>
    </location>
</feature>
<dbReference type="InterPro" id="IPR026797">
    <property type="entry name" value="HAUS_6"/>
</dbReference>
<dbReference type="GO" id="GO:0008017">
    <property type="term" value="F:microtubule binding"/>
    <property type="evidence" value="ECO:0007669"/>
    <property type="project" value="TreeGrafter"/>
</dbReference>
<feature type="region of interest" description="Disordered" evidence="1">
    <location>
        <begin position="898"/>
        <end position="918"/>
    </location>
</feature>
<dbReference type="OrthoDB" id="5575722at2759"/>
<feature type="region of interest" description="Disordered" evidence="1">
    <location>
        <begin position="936"/>
        <end position="958"/>
    </location>
</feature>
<feature type="compositionally biased region" description="Acidic residues" evidence="1">
    <location>
        <begin position="1358"/>
        <end position="1380"/>
    </location>
</feature>
<dbReference type="GO" id="GO:1990498">
    <property type="term" value="C:mitotic spindle microtubule"/>
    <property type="evidence" value="ECO:0007669"/>
    <property type="project" value="TreeGrafter"/>
</dbReference>
<dbReference type="PANTHER" id="PTHR16151:SF2">
    <property type="entry name" value="HAUS AUGMIN-LIKE COMPLEX SUBUNIT 6"/>
    <property type="match status" value="1"/>
</dbReference>
<dbReference type="GO" id="GO:0051225">
    <property type="term" value="P:spindle assembly"/>
    <property type="evidence" value="ECO:0007669"/>
    <property type="project" value="InterPro"/>
</dbReference>
<evidence type="ECO:0000259" key="2">
    <source>
        <dbReference type="Pfam" id="PF14661"/>
    </source>
</evidence>
<feature type="region of interest" description="Disordered" evidence="1">
    <location>
        <begin position="970"/>
        <end position="989"/>
    </location>
</feature>
<dbReference type="Proteomes" id="UP000807716">
    <property type="component" value="Unassembled WGS sequence"/>
</dbReference>